<feature type="region of interest" description="Disordered" evidence="4">
    <location>
        <begin position="101"/>
        <end position="123"/>
    </location>
</feature>
<dbReference type="SUPFAM" id="SSF56672">
    <property type="entry name" value="DNA/RNA polymerases"/>
    <property type="match status" value="1"/>
</dbReference>
<accession>A0A803TSQ6</accession>
<dbReference type="Gene3D" id="3.30.70.270">
    <property type="match status" value="1"/>
</dbReference>
<evidence type="ECO:0000259" key="5">
    <source>
        <dbReference type="PROSITE" id="PS50158"/>
    </source>
</evidence>
<dbReference type="GO" id="GO:0003676">
    <property type="term" value="F:nucleic acid binding"/>
    <property type="evidence" value="ECO:0007669"/>
    <property type="project" value="InterPro"/>
</dbReference>
<dbReference type="CDD" id="cd01647">
    <property type="entry name" value="RT_LTR"/>
    <property type="match status" value="1"/>
</dbReference>
<evidence type="ECO:0000313" key="7">
    <source>
        <dbReference type="Proteomes" id="UP000001646"/>
    </source>
</evidence>
<dbReference type="PROSITE" id="PS50158">
    <property type="entry name" value="ZF_CCHC"/>
    <property type="match status" value="1"/>
</dbReference>
<feature type="compositionally biased region" description="Basic and acidic residues" evidence="4">
    <location>
        <begin position="395"/>
        <end position="404"/>
    </location>
</feature>
<name>A0A803TSQ6_ANOCA</name>
<evidence type="ECO:0000256" key="3">
    <source>
        <dbReference type="PROSITE-ProRule" id="PRU00047"/>
    </source>
</evidence>
<evidence type="ECO:0000256" key="2">
    <source>
        <dbReference type="ARBA" id="ARBA00012180"/>
    </source>
</evidence>
<dbReference type="InterPro" id="IPR036875">
    <property type="entry name" value="Znf_CCHC_sf"/>
</dbReference>
<dbReference type="AlphaFoldDB" id="A0A803TSQ6"/>
<evidence type="ECO:0000256" key="1">
    <source>
        <dbReference type="ARBA" id="ARBA00010879"/>
    </source>
</evidence>
<dbReference type="CDD" id="cd00303">
    <property type="entry name" value="retropepsin_like"/>
    <property type="match status" value="1"/>
</dbReference>
<reference evidence="6 7" key="1">
    <citation type="submission" date="2009-12" db="EMBL/GenBank/DDBJ databases">
        <title>The Genome Sequence of Anolis carolinensis (Green Anole Lizard).</title>
        <authorList>
            <consortium name="The Genome Sequencing Platform"/>
            <person name="Di Palma F."/>
            <person name="Alfoldi J."/>
            <person name="Heiman D."/>
            <person name="Young S."/>
            <person name="Grabherr M."/>
            <person name="Johnson J."/>
            <person name="Lander E.S."/>
            <person name="Lindblad-Toh K."/>
        </authorList>
    </citation>
    <scope>NUCLEOTIDE SEQUENCE [LARGE SCALE GENOMIC DNA]</scope>
    <source>
        <strain evidence="6 7">JBL SC #1</strain>
    </source>
</reference>
<feature type="compositionally biased region" description="Polar residues" evidence="4">
    <location>
        <begin position="35"/>
        <end position="47"/>
    </location>
</feature>
<reference evidence="6" key="2">
    <citation type="submission" date="2025-08" db="UniProtKB">
        <authorList>
            <consortium name="Ensembl"/>
        </authorList>
    </citation>
    <scope>IDENTIFICATION</scope>
</reference>
<dbReference type="GO" id="GO:0008270">
    <property type="term" value="F:zinc ion binding"/>
    <property type="evidence" value="ECO:0007669"/>
    <property type="project" value="UniProtKB-KW"/>
</dbReference>
<keyword evidence="3" id="KW-0862">Zinc</keyword>
<comment type="similarity">
    <text evidence="1">Belongs to the beta type-B retroviral polymerase family. HERV class-II K(HML-2) pol subfamily.</text>
</comment>
<dbReference type="Pfam" id="PF03732">
    <property type="entry name" value="Retrotrans_gag"/>
    <property type="match status" value="1"/>
</dbReference>
<dbReference type="Pfam" id="PF00078">
    <property type="entry name" value="RVT_1"/>
    <property type="match status" value="1"/>
</dbReference>
<evidence type="ECO:0000256" key="4">
    <source>
        <dbReference type="SAM" id="MobiDB-lite"/>
    </source>
</evidence>
<dbReference type="InterPro" id="IPR001878">
    <property type="entry name" value="Znf_CCHC"/>
</dbReference>
<feature type="region of interest" description="Disordered" evidence="4">
    <location>
        <begin position="383"/>
        <end position="418"/>
    </location>
</feature>
<dbReference type="SUPFAM" id="SSF50630">
    <property type="entry name" value="Acid proteases"/>
    <property type="match status" value="1"/>
</dbReference>
<protein>
    <recommendedName>
        <fullName evidence="2">ribonuclease H</fullName>
        <ecNumber evidence="2">3.1.26.4</ecNumber>
    </recommendedName>
</protein>
<dbReference type="Proteomes" id="UP000001646">
    <property type="component" value="Chromosome 2"/>
</dbReference>
<sequence length="800" mass="89569">METEGDELLGAGGGPSGRDTPDESDAEFHRLAALASSTAYAQPNGVTQRRGGAQRDSTEGEGELHFPSPQRMVFLEERMMAMETTLVIMSRAMERLAPLAEPGKGREPRAGSMWDLSMGSSQSFADLPAPKGRGMRRELGAQPKALASLARVEESDDEEERPPRSPATFEPEPLVPLANGGHGTEQREATAGPPGTRGGLRWAERWEQPPQDIQQRREDLKMEYRGESSELDFSLTTVKGYMEDNGHMLRTESSRVRAIGAVLRRGAAGWYVQLHARHDPCLGSVRRFLAALEDRFRDPLERIQAREKLKAIYQGQRSVSQYAEEFQCLAERIPEWEEVTKLEIFKEGLRREILAWAAHRDDPETLRGWIQLAGCVETTLAQVKRHRGGQQQLPRPKEVARKPEQPPTRRQTEAKGTSGGARRECFVCGRVGHRAAECWQRKGGGGNQPKQQAATGKRAEEESSTKGPSEGLVSDDQRMLVVEIRLEGSGKWATCKAFVDCGCSRNIISPELANGLGWERSQLDVPVAFSQLDGLIASGSIAKYSLENVRCRIGPWEEEISFVVSQVATYNVILGIPWLEQANPQIDWKTRSLHFQGAEAEDQGSRIEIGSREDEDDRIAKLASELPPEYRDYVDVFDEKEADKFPPKRRVEVEIQLIPGAELPKAKIYPMSAQEKEELKRYIDKNLERGFIERSNSPLGAPVLFRRKKDNSLRLCIDYRGLNAISTVNKYPLPLMKDLIAQLSEGKIFTKLDLAEAYHKIRIKPEDRWKTAFSCAYGLYNYCVLPFGLRGGRGEGLSCN</sequence>
<proteinExistence type="inferred from homology"/>
<evidence type="ECO:0000313" key="6">
    <source>
        <dbReference type="Ensembl" id="ENSACAP00000038246.1"/>
    </source>
</evidence>
<feature type="region of interest" description="Disordered" evidence="4">
    <location>
        <begin position="439"/>
        <end position="472"/>
    </location>
</feature>
<dbReference type="GeneTree" id="ENSGT00940000171189"/>
<dbReference type="GO" id="GO:0004523">
    <property type="term" value="F:RNA-DNA hybrid ribonuclease activity"/>
    <property type="evidence" value="ECO:0007669"/>
    <property type="project" value="UniProtKB-EC"/>
</dbReference>
<dbReference type="InterPro" id="IPR032567">
    <property type="entry name" value="RTL1-rel"/>
</dbReference>
<dbReference type="PANTHER" id="PTHR15503">
    <property type="entry name" value="LDOC1 RELATED"/>
    <property type="match status" value="1"/>
</dbReference>
<dbReference type="InterPro" id="IPR005162">
    <property type="entry name" value="Retrotrans_gag_dom"/>
</dbReference>
<dbReference type="Gene3D" id="3.10.10.10">
    <property type="entry name" value="HIV Type 1 Reverse Transcriptase, subunit A, domain 1"/>
    <property type="match status" value="1"/>
</dbReference>
<feature type="domain" description="CCHC-type" evidence="5">
    <location>
        <begin position="425"/>
        <end position="438"/>
    </location>
</feature>
<reference evidence="6" key="3">
    <citation type="submission" date="2025-09" db="UniProtKB">
        <authorList>
            <consortium name="Ensembl"/>
        </authorList>
    </citation>
    <scope>IDENTIFICATION</scope>
</reference>
<keyword evidence="7" id="KW-1185">Reference proteome</keyword>
<dbReference type="Gene3D" id="2.40.70.10">
    <property type="entry name" value="Acid Proteases"/>
    <property type="match status" value="1"/>
</dbReference>
<dbReference type="SUPFAM" id="SSF57756">
    <property type="entry name" value="Retrovirus zinc finger-like domains"/>
    <property type="match status" value="1"/>
</dbReference>
<dbReference type="InterPro" id="IPR021109">
    <property type="entry name" value="Peptidase_aspartic_dom_sf"/>
</dbReference>
<keyword evidence="3" id="KW-0863">Zinc-finger</keyword>
<dbReference type="Ensembl" id="ENSACAT00000038861.1">
    <property type="protein sequence ID" value="ENSACAP00000038246.1"/>
    <property type="gene ID" value="ENSACAG00000043847.1"/>
</dbReference>
<feature type="region of interest" description="Disordered" evidence="4">
    <location>
        <begin position="1"/>
        <end position="65"/>
    </location>
</feature>
<dbReference type="EC" id="3.1.26.4" evidence="2"/>
<dbReference type="PANTHER" id="PTHR15503:SF36">
    <property type="entry name" value="RETROTRANSPOSON GAG-LIKE PROTEIN 5"/>
    <property type="match status" value="1"/>
</dbReference>
<dbReference type="SMART" id="SM00343">
    <property type="entry name" value="ZnF_C2HC"/>
    <property type="match status" value="1"/>
</dbReference>
<dbReference type="InterPro" id="IPR000477">
    <property type="entry name" value="RT_dom"/>
</dbReference>
<organism evidence="6 7">
    <name type="scientific">Anolis carolinensis</name>
    <name type="common">Green anole</name>
    <name type="synonym">American chameleon</name>
    <dbReference type="NCBI Taxonomy" id="28377"/>
    <lineage>
        <taxon>Eukaryota</taxon>
        <taxon>Metazoa</taxon>
        <taxon>Chordata</taxon>
        <taxon>Craniata</taxon>
        <taxon>Vertebrata</taxon>
        <taxon>Euteleostomi</taxon>
        <taxon>Lepidosauria</taxon>
        <taxon>Squamata</taxon>
        <taxon>Bifurcata</taxon>
        <taxon>Unidentata</taxon>
        <taxon>Episquamata</taxon>
        <taxon>Toxicofera</taxon>
        <taxon>Iguania</taxon>
        <taxon>Dactyloidae</taxon>
        <taxon>Anolis</taxon>
    </lineage>
</organism>
<keyword evidence="3" id="KW-0479">Metal-binding</keyword>
<dbReference type="InterPro" id="IPR043128">
    <property type="entry name" value="Rev_trsase/Diguanyl_cyclase"/>
</dbReference>
<dbReference type="InParanoid" id="A0A803TSQ6"/>
<dbReference type="InterPro" id="IPR043502">
    <property type="entry name" value="DNA/RNA_pol_sf"/>
</dbReference>
<dbReference type="FunFam" id="2.40.70.10:FF:000148">
    <property type="entry name" value="Uncharacterized protein"/>
    <property type="match status" value="1"/>
</dbReference>
<feature type="region of interest" description="Disordered" evidence="4">
    <location>
        <begin position="146"/>
        <end position="201"/>
    </location>
</feature>